<gene>
    <name evidence="6" type="ORF">ILP92_02780</name>
</gene>
<dbReference type="Pfam" id="PF01258">
    <property type="entry name" value="zf-dskA_traR"/>
    <property type="match status" value="1"/>
</dbReference>
<dbReference type="Proteomes" id="UP000642488">
    <property type="component" value="Unassembled WGS sequence"/>
</dbReference>
<evidence type="ECO:0000256" key="3">
    <source>
        <dbReference type="ARBA" id="ARBA00022833"/>
    </source>
</evidence>
<comment type="caution">
    <text evidence="6">The sequence shown here is derived from an EMBL/GenBank/DDBJ whole genome shotgun (WGS) entry which is preliminary data.</text>
</comment>
<accession>A0A934I9R8</accession>
<keyword evidence="3" id="KW-0862">Zinc</keyword>
<dbReference type="SUPFAM" id="SSF57716">
    <property type="entry name" value="Glucocorticoid receptor-like (DNA-binding domain)"/>
    <property type="match status" value="1"/>
</dbReference>
<protein>
    <submittedName>
        <fullName evidence="6">TraR/DksA family transcriptional regulator</fullName>
    </submittedName>
</protein>
<name>A0A934I9R8_9RHOB</name>
<dbReference type="PROSITE" id="PS01102">
    <property type="entry name" value="ZF_DKSA_1"/>
    <property type="match status" value="1"/>
</dbReference>
<keyword evidence="7" id="KW-1185">Reference proteome</keyword>
<dbReference type="InterPro" id="IPR020458">
    <property type="entry name" value="Znf_DskA_TraR_CS"/>
</dbReference>
<feature type="zinc finger region" description="dksA C4-type" evidence="4">
    <location>
        <begin position="89"/>
        <end position="113"/>
    </location>
</feature>
<evidence type="ECO:0000256" key="1">
    <source>
        <dbReference type="ARBA" id="ARBA00022723"/>
    </source>
</evidence>
<reference evidence="6" key="1">
    <citation type="submission" date="2020-12" db="EMBL/GenBank/DDBJ databases">
        <title>Bacterial taxonomy.</title>
        <authorList>
            <person name="Pan X."/>
        </authorList>
    </citation>
    <scope>NUCLEOTIDE SEQUENCE</scope>
    <source>
        <strain evidence="6">KCTC 52957</strain>
    </source>
</reference>
<dbReference type="RefSeq" id="WP_198914821.1">
    <property type="nucleotide sequence ID" value="NZ_JAEKPD010000001.1"/>
</dbReference>
<keyword evidence="2" id="KW-0863">Zinc-finger</keyword>
<dbReference type="AlphaFoldDB" id="A0A934I9R8"/>
<dbReference type="PROSITE" id="PS51128">
    <property type="entry name" value="ZF_DKSA_2"/>
    <property type="match status" value="1"/>
</dbReference>
<evidence type="ECO:0000313" key="7">
    <source>
        <dbReference type="Proteomes" id="UP000642488"/>
    </source>
</evidence>
<dbReference type="Gene3D" id="1.20.120.910">
    <property type="entry name" value="DksA, coiled-coil domain"/>
    <property type="match status" value="1"/>
</dbReference>
<feature type="domain" description="Zinc finger DksA/TraR C4-type" evidence="5">
    <location>
        <begin position="84"/>
        <end position="115"/>
    </location>
</feature>
<keyword evidence="1" id="KW-0479">Metal-binding</keyword>
<evidence type="ECO:0000256" key="4">
    <source>
        <dbReference type="PROSITE-ProRule" id="PRU00510"/>
    </source>
</evidence>
<proteinExistence type="predicted"/>
<evidence type="ECO:0000313" key="6">
    <source>
        <dbReference type="EMBL" id="MBJ3761676.1"/>
    </source>
</evidence>
<dbReference type="EMBL" id="JAEKPD010000001">
    <property type="protein sequence ID" value="MBJ3761676.1"/>
    <property type="molecule type" value="Genomic_DNA"/>
</dbReference>
<evidence type="ECO:0000256" key="2">
    <source>
        <dbReference type="ARBA" id="ARBA00022771"/>
    </source>
</evidence>
<organism evidence="6 7">
    <name type="scientific">Palleronia pontilimi</name>
    <dbReference type="NCBI Taxonomy" id="1964209"/>
    <lineage>
        <taxon>Bacteria</taxon>
        <taxon>Pseudomonadati</taxon>
        <taxon>Pseudomonadota</taxon>
        <taxon>Alphaproteobacteria</taxon>
        <taxon>Rhodobacterales</taxon>
        <taxon>Roseobacteraceae</taxon>
        <taxon>Palleronia</taxon>
    </lineage>
</organism>
<evidence type="ECO:0000259" key="5">
    <source>
        <dbReference type="Pfam" id="PF01258"/>
    </source>
</evidence>
<dbReference type="GO" id="GO:0008270">
    <property type="term" value="F:zinc ion binding"/>
    <property type="evidence" value="ECO:0007669"/>
    <property type="project" value="UniProtKB-KW"/>
</dbReference>
<sequence>MKEHDPDRMRARFVPPLQAELAALLDASDRSRESRAPVTLDQQGVGRLSRMDALQNQAMAAGTDARRAQRARAIRGALLRLEAGEFGHCDACGDPIPMKRLDLDPCVICCVGCAR</sequence>
<dbReference type="InterPro" id="IPR000962">
    <property type="entry name" value="Znf_DskA_TraR"/>
</dbReference>